<dbReference type="InterPro" id="IPR042088">
    <property type="entry name" value="OligoPept_F_C"/>
</dbReference>
<reference evidence="9" key="1">
    <citation type="journal article" date="2020" name="mSystems">
        <title>Genome- and Community-Level Interaction Insights into Carbon Utilization and Element Cycling Functions of Hydrothermarchaeota in Hydrothermal Sediment.</title>
        <authorList>
            <person name="Zhou Z."/>
            <person name="Liu Y."/>
            <person name="Xu W."/>
            <person name="Pan J."/>
            <person name="Luo Z.H."/>
            <person name="Li M."/>
        </authorList>
    </citation>
    <scope>NUCLEOTIDE SEQUENCE [LARGE SCALE GENOMIC DNA]</scope>
    <source>
        <strain evidence="9">SpSt-503</strain>
    </source>
</reference>
<comment type="cofactor">
    <cofactor evidence="6">
        <name>Zn(2+)</name>
        <dbReference type="ChEBI" id="CHEBI:29105"/>
    </cofactor>
    <text evidence="6">Binds 1 zinc ion.</text>
</comment>
<dbReference type="InterPro" id="IPR045090">
    <property type="entry name" value="Pept_M3A_M3B"/>
</dbReference>
<dbReference type="Pfam" id="PF08439">
    <property type="entry name" value="Peptidase_M3_N"/>
    <property type="match status" value="1"/>
</dbReference>
<dbReference type="GO" id="GO:0006508">
    <property type="term" value="P:proteolysis"/>
    <property type="evidence" value="ECO:0007669"/>
    <property type="project" value="UniProtKB-KW"/>
</dbReference>
<comment type="function">
    <text evidence="6">Has oligopeptidase activity and degrades a variety of small bioactive peptides.</text>
</comment>
<proteinExistence type="inferred from homology"/>
<dbReference type="InterPro" id="IPR013647">
    <property type="entry name" value="OligopepF_N_dom"/>
</dbReference>
<evidence type="ECO:0000256" key="5">
    <source>
        <dbReference type="ARBA" id="ARBA00023049"/>
    </source>
</evidence>
<comment type="similarity">
    <text evidence="6">Belongs to the peptidase M3B family.</text>
</comment>
<evidence type="ECO:0000313" key="9">
    <source>
        <dbReference type="EMBL" id="HFH28880.1"/>
    </source>
</evidence>
<dbReference type="NCBIfam" id="TIGR00181">
    <property type="entry name" value="pepF"/>
    <property type="match status" value="1"/>
</dbReference>
<dbReference type="EMBL" id="DSVL01000155">
    <property type="protein sequence ID" value="HFH28880.1"/>
    <property type="molecule type" value="Genomic_DNA"/>
</dbReference>
<dbReference type="Gene3D" id="1.10.287.830">
    <property type="entry name" value="putative peptidase helix hairpin domain like"/>
    <property type="match status" value="1"/>
</dbReference>
<evidence type="ECO:0000259" key="8">
    <source>
        <dbReference type="Pfam" id="PF08439"/>
    </source>
</evidence>
<dbReference type="GO" id="GO:0046872">
    <property type="term" value="F:metal ion binding"/>
    <property type="evidence" value="ECO:0007669"/>
    <property type="project" value="UniProtKB-UniRule"/>
</dbReference>
<evidence type="ECO:0000256" key="6">
    <source>
        <dbReference type="RuleBase" id="RU368091"/>
    </source>
</evidence>
<dbReference type="PANTHER" id="PTHR11804:SF84">
    <property type="entry name" value="SACCHAROLYSIN"/>
    <property type="match status" value="1"/>
</dbReference>
<organism evidence="9">
    <name type="scientific">Gracilinema caldarium</name>
    <dbReference type="NCBI Taxonomy" id="215591"/>
    <lineage>
        <taxon>Bacteria</taxon>
        <taxon>Pseudomonadati</taxon>
        <taxon>Spirochaetota</taxon>
        <taxon>Spirochaetia</taxon>
        <taxon>Spirochaetales</taxon>
        <taxon>Breznakiellaceae</taxon>
        <taxon>Gracilinema</taxon>
    </lineage>
</organism>
<evidence type="ECO:0000256" key="2">
    <source>
        <dbReference type="ARBA" id="ARBA00022723"/>
    </source>
</evidence>
<keyword evidence="3 6" id="KW-0378">Hydrolase</keyword>
<sequence>MDTSTIPPRSAVPVEYTWDLSKLYPSDSAWNDGLAVYEKMIEKIESYRGTLGRSADTLADWLDFYKEMGMLEERLAYYCELRQTEDEGASEARTMTGRFAMAQARSQAAASWAVPEIQAIPDSSIQSFLQHERLAEYRIYLQKLLRWKPYILSDKEERLLALHAEGESVPRDAFSVLTNVDIDFGTIDTPEGKRPLSQSTWSSFMEKSDRDLRQRAYKAFYKQFDAHKTTLAALYGGSVKQDVIKARIRGFPSARAMALFPDNVDESVYDNLVATINANLDTLHRYYELRKKALGVSELRHYDVYVSMVKTATKHTTWEEAVDMISQALSPLGDEYVETLRSGLLGRWADRYENKGKRSGAFSAGSYSGDPYILMNYKEDVIRDVFTLAHEGGHSMHSWYSAKHNPFMHYGYTIFEAEVASTFNEELLFRHLMKTADSRELKAYLVNKRVDDILATLFRQTMFAEFEHRVHALEEGGNPLTVDVLRSEYRNLLTKYFGPAMVFEDESDLEGLRIPHFYGAFYVYKYATGISASLALAERVLSGGKQEREDYFSFLKSGGSRFPIESLKMAGVDMSRPEPIQAACDTFSRLVKELEGLLK</sequence>
<evidence type="ECO:0000256" key="3">
    <source>
        <dbReference type="ARBA" id="ARBA00022801"/>
    </source>
</evidence>
<keyword evidence="4 6" id="KW-0862">Zinc</keyword>
<gene>
    <name evidence="9" type="primary">pepF</name>
    <name evidence="9" type="ORF">ENS59_05125</name>
</gene>
<evidence type="ECO:0000256" key="1">
    <source>
        <dbReference type="ARBA" id="ARBA00022670"/>
    </source>
</evidence>
<dbReference type="Pfam" id="PF01432">
    <property type="entry name" value="Peptidase_M3"/>
    <property type="match status" value="1"/>
</dbReference>
<dbReference type="GO" id="GO:0006518">
    <property type="term" value="P:peptide metabolic process"/>
    <property type="evidence" value="ECO:0007669"/>
    <property type="project" value="TreeGrafter"/>
</dbReference>
<dbReference type="PANTHER" id="PTHR11804">
    <property type="entry name" value="PROTEASE M3 THIMET OLIGOPEPTIDASE-RELATED"/>
    <property type="match status" value="1"/>
</dbReference>
<evidence type="ECO:0000259" key="7">
    <source>
        <dbReference type="Pfam" id="PF01432"/>
    </source>
</evidence>
<dbReference type="InterPro" id="IPR004438">
    <property type="entry name" value="Peptidase_M3B"/>
</dbReference>
<keyword evidence="2 6" id="KW-0479">Metal-binding</keyword>
<dbReference type="AlphaFoldDB" id="A0A7C3I0N3"/>
<dbReference type="CDD" id="cd09608">
    <property type="entry name" value="M3B_PepF"/>
    <property type="match status" value="1"/>
</dbReference>
<dbReference type="SUPFAM" id="SSF55486">
    <property type="entry name" value="Metalloproteases ('zincins'), catalytic domain"/>
    <property type="match status" value="1"/>
</dbReference>
<keyword evidence="1 6" id="KW-0645">Protease</keyword>
<dbReference type="Gene3D" id="1.20.140.70">
    <property type="entry name" value="Oligopeptidase f, N-terminal domain"/>
    <property type="match status" value="1"/>
</dbReference>
<accession>A0A7C3I0N3</accession>
<dbReference type="Gene3D" id="1.10.1370.20">
    <property type="entry name" value="Oligoendopeptidase f, C-terminal domain"/>
    <property type="match status" value="1"/>
</dbReference>
<feature type="domain" description="Oligopeptidase F N-terminal" evidence="8">
    <location>
        <begin position="116"/>
        <end position="184"/>
    </location>
</feature>
<comment type="caution">
    <text evidence="9">The sequence shown here is derived from an EMBL/GenBank/DDBJ whole genome shotgun (WGS) entry which is preliminary data.</text>
</comment>
<evidence type="ECO:0000256" key="4">
    <source>
        <dbReference type="ARBA" id="ARBA00022833"/>
    </source>
</evidence>
<keyword evidence="5 6" id="KW-0482">Metalloprotease</keyword>
<name>A0A7C3I0N3_9SPIR</name>
<dbReference type="EC" id="3.4.24.-" evidence="6"/>
<protein>
    <recommendedName>
        <fullName evidence="6">Oligopeptidase F</fullName>
        <ecNumber evidence="6">3.4.24.-</ecNumber>
    </recommendedName>
</protein>
<feature type="domain" description="Peptidase M3A/M3B catalytic" evidence="7">
    <location>
        <begin position="204"/>
        <end position="585"/>
    </location>
</feature>
<dbReference type="GO" id="GO:0004222">
    <property type="term" value="F:metalloendopeptidase activity"/>
    <property type="evidence" value="ECO:0007669"/>
    <property type="project" value="UniProtKB-UniRule"/>
</dbReference>
<dbReference type="InterPro" id="IPR001567">
    <property type="entry name" value="Pept_M3A_M3B_dom"/>
</dbReference>